<dbReference type="InterPro" id="IPR010723">
    <property type="entry name" value="HemN_C"/>
</dbReference>
<dbReference type="CDD" id="cd01335">
    <property type="entry name" value="Radical_SAM"/>
    <property type="match status" value="1"/>
</dbReference>
<dbReference type="InterPro" id="IPR007197">
    <property type="entry name" value="rSAM"/>
</dbReference>
<dbReference type="Pfam" id="PF04055">
    <property type="entry name" value="Radical_SAM"/>
    <property type="match status" value="1"/>
</dbReference>
<reference evidence="11" key="1">
    <citation type="submission" date="2020-10" db="EMBL/GenBank/DDBJ databases">
        <authorList>
            <person name="Gilroy R."/>
        </authorList>
    </citation>
    <scope>NUCLEOTIDE SEQUENCE</scope>
    <source>
        <strain evidence="11">10192</strain>
    </source>
</reference>
<dbReference type="AlphaFoldDB" id="A0A9D9DMH8"/>
<evidence type="ECO:0000256" key="1">
    <source>
        <dbReference type="ARBA" id="ARBA00006100"/>
    </source>
</evidence>
<evidence type="ECO:0000259" key="10">
    <source>
        <dbReference type="PROSITE" id="PS51918"/>
    </source>
</evidence>
<protein>
    <recommendedName>
        <fullName evidence="2 9">Heme chaperone HemW</fullName>
    </recommendedName>
</protein>
<evidence type="ECO:0000256" key="8">
    <source>
        <dbReference type="ARBA" id="ARBA00023186"/>
    </source>
</evidence>
<dbReference type="InterPro" id="IPR006638">
    <property type="entry name" value="Elp3/MiaA/NifB-like_rSAM"/>
</dbReference>
<proteinExistence type="inferred from homology"/>
<evidence type="ECO:0000256" key="6">
    <source>
        <dbReference type="ARBA" id="ARBA00023004"/>
    </source>
</evidence>
<feature type="domain" description="Radical SAM core" evidence="10">
    <location>
        <begin position="1"/>
        <end position="222"/>
    </location>
</feature>
<comment type="subcellular location">
    <subcellularLocation>
        <location evidence="9">Cytoplasm</location>
    </subcellularLocation>
</comment>
<keyword evidence="4 9" id="KW-0949">S-adenosyl-L-methionine</keyword>
<dbReference type="SFLD" id="SFLDS00029">
    <property type="entry name" value="Radical_SAM"/>
    <property type="match status" value="1"/>
</dbReference>
<dbReference type="SFLD" id="SFLDG01082">
    <property type="entry name" value="B12-binding_domain_containing"/>
    <property type="match status" value="1"/>
</dbReference>
<dbReference type="GO" id="GO:0006779">
    <property type="term" value="P:porphyrin-containing compound biosynthetic process"/>
    <property type="evidence" value="ECO:0007669"/>
    <property type="project" value="InterPro"/>
</dbReference>
<dbReference type="GO" id="GO:0051539">
    <property type="term" value="F:4 iron, 4 sulfur cluster binding"/>
    <property type="evidence" value="ECO:0007669"/>
    <property type="project" value="UniProtKB-UniRule"/>
</dbReference>
<name>A0A9D9DMH8_9BACT</name>
<reference evidence="11" key="2">
    <citation type="journal article" date="2021" name="PeerJ">
        <title>Extensive microbial diversity within the chicken gut microbiome revealed by metagenomics and culture.</title>
        <authorList>
            <person name="Gilroy R."/>
            <person name="Ravi A."/>
            <person name="Getino M."/>
            <person name="Pursley I."/>
            <person name="Horton D.L."/>
            <person name="Alikhan N.F."/>
            <person name="Baker D."/>
            <person name="Gharbi K."/>
            <person name="Hall N."/>
            <person name="Watson M."/>
            <person name="Adriaenssens E.M."/>
            <person name="Foster-Nyarko E."/>
            <person name="Jarju S."/>
            <person name="Secka A."/>
            <person name="Antonio M."/>
            <person name="Oren A."/>
            <person name="Chaudhuri R.R."/>
            <person name="La Ragione R."/>
            <person name="Hildebrand F."/>
            <person name="Pallen M.J."/>
        </authorList>
    </citation>
    <scope>NUCLEOTIDE SEQUENCE</scope>
    <source>
        <strain evidence="11">10192</strain>
    </source>
</reference>
<comment type="caution">
    <text evidence="11">The sequence shown here is derived from an EMBL/GenBank/DDBJ whole genome shotgun (WGS) entry which is preliminary data.</text>
</comment>
<dbReference type="InterPro" id="IPR013785">
    <property type="entry name" value="Aldolase_TIM"/>
</dbReference>
<evidence type="ECO:0000256" key="4">
    <source>
        <dbReference type="ARBA" id="ARBA00022691"/>
    </source>
</evidence>
<dbReference type="SUPFAM" id="SSF102114">
    <property type="entry name" value="Radical SAM enzymes"/>
    <property type="match status" value="1"/>
</dbReference>
<dbReference type="EMBL" id="JADIND010000007">
    <property type="protein sequence ID" value="MBO8429807.1"/>
    <property type="molecule type" value="Genomic_DNA"/>
</dbReference>
<dbReference type="InterPro" id="IPR034505">
    <property type="entry name" value="Coproporphyrinogen-III_oxidase"/>
</dbReference>
<comment type="similarity">
    <text evidence="1">Belongs to the anaerobic coproporphyrinogen-III oxidase family. HemW subfamily.</text>
</comment>
<keyword evidence="9" id="KW-0963">Cytoplasm</keyword>
<dbReference type="NCBIfam" id="TIGR00539">
    <property type="entry name" value="hemN_rel"/>
    <property type="match status" value="1"/>
</dbReference>
<keyword evidence="9" id="KW-0004">4Fe-4S</keyword>
<dbReference type="Proteomes" id="UP000823632">
    <property type="component" value="Unassembled WGS sequence"/>
</dbReference>
<dbReference type="Pfam" id="PF06969">
    <property type="entry name" value="HemN_C"/>
    <property type="match status" value="1"/>
</dbReference>
<organism evidence="11 12">
    <name type="scientific">Candidatus Scatousia excrementipullorum</name>
    <dbReference type="NCBI Taxonomy" id="2840936"/>
    <lineage>
        <taxon>Bacteria</taxon>
        <taxon>Candidatus Scatousia</taxon>
    </lineage>
</organism>
<keyword evidence="7 9" id="KW-0411">Iron-sulfur</keyword>
<accession>A0A9D9DMH8</accession>
<evidence type="ECO:0000313" key="11">
    <source>
        <dbReference type="EMBL" id="MBO8429807.1"/>
    </source>
</evidence>
<dbReference type="InterPro" id="IPR058240">
    <property type="entry name" value="rSAM_sf"/>
</dbReference>
<sequence>MVTSAYIHIPFCKSKCRYCSFVSYPDLSFKERYLKSLNEEINYYYKQEPLKTLYIGGGTPSVLKPEEIAGIVNLFSFAANPEITVELNPETLIPEYFKVLKNAGVNRISLGCQTFNDEILKLIARRHNSQQVKDVVKAAQECGFDNINLDFIYGLPSQSMSDFINDLNTALTLGVSHISLYGLKIEDGCYFYSNPPENLPDEDMQADMYLKAIEILENAGFNHYEISNFAKDDYYSRHNLNYWDNAQYYGFGIAAHGYVGGVRYSNFTDFENYFKNPLEHAIRHEVSLYEKLEEEIFLGFRRMNGLSIECINKKFNIDFEKKYAAILEKYEKYGYLIKTQNGYKLSNEGILISNSILAEFLN</sequence>
<dbReference type="Gene3D" id="3.20.20.70">
    <property type="entry name" value="Aldolase class I"/>
    <property type="match status" value="1"/>
</dbReference>
<keyword evidence="8 9" id="KW-0143">Chaperone</keyword>
<keyword evidence="3 9" id="KW-0349">Heme</keyword>
<gene>
    <name evidence="11" type="primary">hemW</name>
    <name evidence="11" type="ORF">IAC76_00330</name>
</gene>
<dbReference type="PROSITE" id="PS51918">
    <property type="entry name" value="RADICAL_SAM"/>
    <property type="match status" value="1"/>
</dbReference>
<dbReference type="SFLD" id="SFLDF00288">
    <property type="entry name" value="HemN-like__clustered_with_nucl"/>
    <property type="match status" value="1"/>
</dbReference>
<keyword evidence="6 9" id="KW-0408">Iron</keyword>
<evidence type="ECO:0000256" key="9">
    <source>
        <dbReference type="RuleBase" id="RU364116"/>
    </source>
</evidence>
<evidence type="ECO:0000256" key="7">
    <source>
        <dbReference type="ARBA" id="ARBA00023014"/>
    </source>
</evidence>
<dbReference type="PANTHER" id="PTHR13932:SF5">
    <property type="entry name" value="RADICAL S-ADENOSYL METHIONINE DOMAIN-CONTAINING PROTEIN 1, MITOCHONDRIAL"/>
    <property type="match status" value="1"/>
</dbReference>
<evidence type="ECO:0000313" key="12">
    <source>
        <dbReference type="Proteomes" id="UP000823632"/>
    </source>
</evidence>
<keyword evidence="5 9" id="KW-0479">Metal-binding</keyword>
<evidence type="ECO:0000256" key="2">
    <source>
        <dbReference type="ARBA" id="ARBA00017228"/>
    </source>
</evidence>
<dbReference type="SFLD" id="SFLDF00562">
    <property type="entry name" value="HemN-like__clustered_with_heat"/>
    <property type="match status" value="1"/>
</dbReference>
<dbReference type="GO" id="GO:0004109">
    <property type="term" value="F:coproporphyrinogen oxidase activity"/>
    <property type="evidence" value="ECO:0007669"/>
    <property type="project" value="InterPro"/>
</dbReference>
<dbReference type="SFLD" id="SFLDG01065">
    <property type="entry name" value="anaerobic_coproporphyrinogen-I"/>
    <property type="match status" value="1"/>
</dbReference>
<dbReference type="SMART" id="SM00729">
    <property type="entry name" value="Elp3"/>
    <property type="match status" value="1"/>
</dbReference>
<dbReference type="InterPro" id="IPR004559">
    <property type="entry name" value="HemW-like"/>
</dbReference>
<comment type="function">
    <text evidence="9">Probably acts as a heme chaperone, transferring heme to an unknown acceptor. Binds one molecule of heme per monomer, possibly covalently. Binds 1 [4Fe-4S] cluster. The cluster is coordinated with 3 cysteines and an exchangeable S-adenosyl-L-methionine.</text>
</comment>
<evidence type="ECO:0000256" key="3">
    <source>
        <dbReference type="ARBA" id="ARBA00022617"/>
    </source>
</evidence>
<dbReference type="GO" id="GO:0046872">
    <property type="term" value="F:metal ion binding"/>
    <property type="evidence" value="ECO:0007669"/>
    <property type="project" value="UniProtKB-UniRule"/>
</dbReference>
<evidence type="ECO:0000256" key="5">
    <source>
        <dbReference type="ARBA" id="ARBA00022723"/>
    </source>
</evidence>
<dbReference type="GO" id="GO:0005737">
    <property type="term" value="C:cytoplasm"/>
    <property type="evidence" value="ECO:0007669"/>
    <property type="project" value="UniProtKB-SubCell"/>
</dbReference>
<dbReference type="PANTHER" id="PTHR13932">
    <property type="entry name" value="COPROPORPHYRINIGEN III OXIDASE"/>
    <property type="match status" value="1"/>
</dbReference>